<keyword evidence="1" id="KW-1133">Transmembrane helix</keyword>
<evidence type="ECO:0000256" key="1">
    <source>
        <dbReference type="SAM" id="Phobius"/>
    </source>
</evidence>
<feature type="transmembrane region" description="Helical" evidence="1">
    <location>
        <begin position="91"/>
        <end position="109"/>
    </location>
</feature>
<dbReference type="EMBL" id="JAVXZY010000006">
    <property type="protein sequence ID" value="MDT9000703.1"/>
    <property type="molecule type" value="Genomic_DNA"/>
</dbReference>
<comment type="caution">
    <text evidence="2">The sequence shown here is derived from an EMBL/GenBank/DDBJ whole genome shotgun (WGS) entry which is preliminary data.</text>
</comment>
<sequence length="140" mass="14853">MSADAEPSTQSPDEGSAAAASAATPGLRQLGAKGLELLSLRAELLATELEAEKLRWFESLAWLALLLLFASAALAMLSLGLVWLVPAGWRWAAALALGLIYALLAWTLWQRAQRAMAGTGSPFAKTFEELARDRASLGEG</sequence>
<keyword evidence="1" id="KW-0812">Transmembrane</keyword>
<proteinExistence type="predicted"/>
<feature type="transmembrane region" description="Helical" evidence="1">
    <location>
        <begin position="60"/>
        <end position="85"/>
    </location>
</feature>
<evidence type="ECO:0000313" key="2">
    <source>
        <dbReference type="EMBL" id="MDT9000703.1"/>
    </source>
</evidence>
<dbReference type="RefSeq" id="WP_315651528.1">
    <property type="nucleotide sequence ID" value="NZ_JAVXZY010000006.1"/>
</dbReference>
<reference evidence="2" key="1">
    <citation type="submission" date="2023-09" db="EMBL/GenBank/DDBJ databases">
        <title>Paucibacter sp. APW11 Genome sequencing and assembly.</title>
        <authorList>
            <person name="Kim I."/>
        </authorList>
    </citation>
    <scope>NUCLEOTIDE SEQUENCE</scope>
    <source>
        <strain evidence="2">APW11</strain>
    </source>
</reference>
<dbReference type="Proteomes" id="UP001246372">
    <property type="component" value="Unassembled WGS sequence"/>
</dbReference>
<keyword evidence="1" id="KW-0472">Membrane</keyword>
<name>A0ABU3PF20_9BURK</name>
<evidence type="ECO:0000313" key="3">
    <source>
        <dbReference type="Proteomes" id="UP001246372"/>
    </source>
</evidence>
<gene>
    <name evidence="2" type="ORF">RQP53_15615</name>
</gene>
<dbReference type="Pfam" id="PF07332">
    <property type="entry name" value="Phage_holin_3_6"/>
    <property type="match status" value="1"/>
</dbReference>
<keyword evidence="3" id="KW-1185">Reference proteome</keyword>
<accession>A0ABU3PF20</accession>
<dbReference type="InterPro" id="IPR009937">
    <property type="entry name" value="Phage_holin_3_6"/>
</dbReference>
<protein>
    <submittedName>
        <fullName evidence="2">Phage holin family protein</fullName>
    </submittedName>
</protein>
<organism evidence="2 3">
    <name type="scientific">Roseateles aquae</name>
    <dbReference type="NCBI Taxonomy" id="3077235"/>
    <lineage>
        <taxon>Bacteria</taxon>
        <taxon>Pseudomonadati</taxon>
        <taxon>Pseudomonadota</taxon>
        <taxon>Betaproteobacteria</taxon>
        <taxon>Burkholderiales</taxon>
        <taxon>Sphaerotilaceae</taxon>
        <taxon>Roseateles</taxon>
    </lineage>
</organism>